<dbReference type="PROSITE" id="PS51833">
    <property type="entry name" value="HDOD"/>
    <property type="match status" value="1"/>
</dbReference>
<dbReference type="Proteomes" id="UP000662873">
    <property type="component" value="Chromosome"/>
</dbReference>
<name>A0A809R8T5_9BACT</name>
<dbReference type="PANTHER" id="PTHR33525">
    <property type="match status" value="1"/>
</dbReference>
<organism evidence="2 3">
    <name type="scientific">Candidatus Nitrosymbiomonas proteolyticus</name>
    <dbReference type="NCBI Taxonomy" id="2608984"/>
    <lineage>
        <taxon>Bacteria</taxon>
        <taxon>Bacillati</taxon>
        <taxon>Armatimonadota</taxon>
        <taxon>Armatimonadota incertae sedis</taxon>
        <taxon>Candidatus Nitrosymbiomonas</taxon>
    </lineage>
</organism>
<evidence type="ECO:0000313" key="2">
    <source>
        <dbReference type="EMBL" id="BBO23869.1"/>
    </source>
</evidence>
<dbReference type="PANTHER" id="PTHR33525:SF3">
    <property type="entry name" value="RIBONUCLEASE Y"/>
    <property type="match status" value="1"/>
</dbReference>
<dbReference type="AlphaFoldDB" id="A0A809R8T5"/>
<reference evidence="2" key="1">
    <citation type="journal article" name="DNA Res.">
        <title>The physiological potential of anammox bacteria as revealed by their core genome structure.</title>
        <authorList>
            <person name="Okubo T."/>
            <person name="Toyoda A."/>
            <person name="Fukuhara K."/>
            <person name="Uchiyama I."/>
            <person name="Harigaya Y."/>
            <person name="Kuroiwa M."/>
            <person name="Suzuki T."/>
            <person name="Murakami Y."/>
            <person name="Suwa Y."/>
            <person name="Takami H."/>
        </authorList>
    </citation>
    <scope>NUCLEOTIDE SEQUENCE</scope>
    <source>
        <strain evidence="2">317325-2</strain>
    </source>
</reference>
<feature type="domain" description="HDOD" evidence="1">
    <location>
        <begin position="23"/>
        <end position="218"/>
    </location>
</feature>
<dbReference type="InterPro" id="IPR013976">
    <property type="entry name" value="HDOD"/>
</dbReference>
<sequence>MSAVPAPQPFDPVKPLLAKVREVAVLPHVVYKVVELSGSAESSTGQIENAISVDPGFSSRLLTVANSAYYALPKKITSIKDAIMFLGFKTIRQIAMTVGLYDMFVGKTDKESLRRRQWWRRSVDTAICCKWIARETRKLSPEDAYTCGLLHLIGCTLLDRFGEGDYERVEALAEHGMPVFEAEQKVFGAHHADVAVAAATQWGFPDALVQGLMYHQPPADSEDPYLMHRACVAVGSLIAKWALEGLPESGDYDIPQWAMEALGVTEESVPTLVERAMSVIAEAAAMQI</sequence>
<dbReference type="InterPro" id="IPR052340">
    <property type="entry name" value="RNase_Y/CdgJ"/>
</dbReference>
<dbReference type="KEGG" id="npy:NPRO_14640"/>
<evidence type="ECO:0000313" key="3">
    <source>
        <dbReference type="Proteomes" id="UP000662873"/>
    </source>
</evidence>
<dbReference type="Pfam" id="PF08668">
    <property type="entry name" value="HDOD"/>
    <property type="match status" value="1"/>
</dbReference>
<dbReference type="EMBL" id="AP021858">
    <property type="protein sequence ID" value="BBO23869.1"/>
    <property type="molecule type" value="Genomic_DNA"/>
</dbReference>
<dbReference type="SUPFAM" id="SSF109604">
    <property type="entry name" value="HD-domain/PDEase-like"/>
    <property type="match status" value="1"/>
</dbReference>
<accession>A0A809R8T5</accession>
<gene>
    <name evidence="2" type="ORF">NPRO_14640</name>
</gene>
<protein>
    <submittedName>
        <fullName evidence="2">Signal transduction protein</fullName>
    </submittedName>
</protein>
<evidence type="ECO:0000259" key="1">
    <source>
        <dbReference type="PROSITE" id="PS51833"/>
    </source>
</evidence>
<dbReference type="Gene3D" id="1.10.3210.10">
    <property type="entry name" value="Hypothetical protein af1432"/>
    <property type="match status" value="1"/>
</dbReference>
<proteinExistence type="predicted"/>